<evidence type="ECO:0000259" key="1">
    <source>
        <dbReference type="Pfam" id="PF00857"/>
    </source>
</evidence>
<dbReference type="InterPro" id="IPR044717">
    <property type="entry name" value="NIC1"/>
</dbReference>
<dbReference type="Gene3D" id="3.40.50.850">
    <property type="entry name" value="Isochorismatase-like"/>
    <property type="match status" value="1"/>
</dbReference>
<dbReference type="PANTHER" id="PTHR47297">
    <property type="match status" value="1"/>
</dbReference>
<dbReference type="STRING" id="48003.BLA55_02880"/>
<keyword evidence="3" id="KW-1185">Reference proteome</keyword>
<dbReference type="KEGG" id="mpul:BLA55_02880"/>
<organism evidence="2 3">
    <name type="scientific">Mycoplasmopsis pullorum</name>
    <dbReference type="NCBI Taxonomy" id="48003"/>
    <lineage>
        <taxon>Bacteria</taxon>
        <taxon>Bacillati</taxon>
        <taxon>Mycoplasmatota</taxon>
        <taxon>Mycoplasmoidales</taxon>
        <taxon>Metamycoplasmataceae</taxon>
        <taxon>Mycoplasmopsis</taxon>
    </lineage>
</organism>
<name>A0A1L4FSK7_9BACT</name>
<dbReference type="Proteomes" id="UP000184322">
    <property type="component" value="Chromosome"/>
</dbReference>
<dbReference type="RefSeq" id="WP_073372590.1">
    <property type="nucleotide sequence ID" value="NZ_CP017813.1"/>
</dbReference>
<evidence type="ECO:0000313" key="3">
    <source>
        <dbReference type="Proteomes" id="UP000184322"/>
    </source>
</evidence>
<reference evidence="3" key="1">
    <citation type="submission" date="2016-10" db="EMBL/GenBank/DDBJ databases">
        <authorList>
            <person name="Beylefeld A."/>
            <person name="Abolnik C."/>
        </authorList>
    </citation>
    <scope>NUCLEOTIDE SEQUENCE [LARGE SCALE GENOMIC DNA]</scope>
    <source>
        <strain evidence="3">B359_6</strain>
    </source>
</reference>
<dbReference type="Pfam" id="PF00857">
    <property type="entry name" value="Isochorismatase"/>
    <property type="match status" value="1"/>
</dbReference>
<protein>
    <submittedName>
        <fullName evidence="2">Isochorismatase</fullName>
    </submittedName>
</protein>
<dbReference type="InterPro" id="IPR000868">
    <property type="entry name" value="Isochorismatase-like_dom"/>
</dbReference>
<sequence>MKTAIFVIDMLNGFSKSGALASQNVKNIIDPIVNYLDKKHNNAQVFFICDAHSTSDLEMNQYPIHCLKDSEEAKIVSELQRFQNSTIFYKNSTNAFHQIDTKIYDNFDSFELVGCCTDICVLQFALSLKTYLNHIHSDKKVIVWSNLCSTFDGPNHNAKTFHKFALELMLNAGIEVKEYV</sequence>
<gene>
    <name evidence="2" type="ORF">BLA55_02880</name>
</gene>
<dbReference type="GO" id="GO:0008936">
    <property type="term" value="F:nicotinamidase activity"/>
    <property type="evidence" value="ECO:0007669"/>
    <property type="project" value="InterPro"/>
</dbReference>
<dbReference type="OrthoDB" id="9796485at2"/>
<dbReference type="InterPro" id="IPR036380">
    <property type="entry name" value="Isochorismatase-like_sf"/>
</dbReference>
<dbReference type="PANTHER" id="PTHR47297:SF2">
    <property type="entry name" value="OS02G0606800 PROTEIN"/>
    <property type="match status" value="1"/>
</dbReference>
<proteinExistence type="predicted"/>
<dbReference type="GO" id="GO:0019365">
    <property type="term" value="P:pyridine nucleotide salvage"/>
    <property type="evidence" value="ECO:0007669"/>
    <property type="project" value="InterPro"/>
</dbReference>
<dbReference type="EMBL" id="CP017813">
    <property type="protein sequence ID" value="APJ38586.1"/>
    <property type="molecule type" value="Genomic_DNA"/>
</dbReference>
<accession>A0A1L4FSK7</accession>
<evidence type="ECO:0000313" key="2">
    <source>
        <dbReference type="EMBL" id="APJ38586.1"/>
    </source>
</evidence>
<dbReference type="SUPFAM" id="SSF52499">
    <property type="entry name" value="Isochorismatase-like hydrolases"/>
    <property type="match status" value="1"/>
</dbReference>
<dbReference type="CDD" id="cd00431">
    <property type="entry name" value="cysteine_hydrolases"/>
    <property type="match status" value="1"/>
</dbReference>
<feature type="domain" description="Isochorismatase-like" evidence="1">
    <location>
        <begin position="3"/>
        <end position="159"/>
    </location>
</feature>
<dbReference type="AlphaFoldDB" id="A0A1L4FSK7"/>